<dbReference type="PROSITE" id="PS50931">
    <property type="entry name" value="HTH_LYSR"/>
    <property type="match status" value="1"/>
</dbReference>
<dbReference type="STRING" id="380248.SAMN05216251_11010"/>
<dbReference type="GO" id="GO:0003677">
    <property type="term" value="F:DNA binding"/>
    <property type="evidence" value="ECO:0007669"/>
    <property type="project" value="UniProtKB-KW"/>
</dbReference>
<feature type="region of interest" description="Disordered" evidence="5">
    <location>
        <begin position="244"/>
        <end position="266"/>
    </location>
</feature>
<evidence type="ECO:0000313" key="7">
    <source>
        <dbReference type="EMBL" id="SFF23289.1"/>
    </source>
</evidence>
<protein>
    <submittedName>
        <fullName evidence="7">DNA-binding transcriptional regulator, LysR family</fullName>
    </submittedName>
</protein>
<dbReference type="PANTHER" id="PTHR30346">
    <property type="entry name" value="TRANSCRIPTIONAL DUAL REGULATOR HCAR-RELATED"/>
    <property type="match status" value="1"/>
</dbReference>
<accession>A0A1I2H202</accession>
<reference evidence="7 8" key="1">
    <citation type="submission" date="2016-10" db="EMBL/GenBank/DDBJ databases">
        <authorList>
            <person name="de Groot N.N."/>
        </authorList>
    </citation>
    <scope>NUCLEOTIDE SEQUENCE [LARGE SCALE GENOMIC DNA]</scope>
    <source>
        <strain evidence="7 8">CGMCC 4.3510</strain>
    </source>
</reference>
<dbReference type="EMBL" id="FONG01000010">
    <property type="protein sequence ID" value="SFF23289.1"/>
    <property type="molecule type" value="Genomic_DNA"/>
</dbReference>
<proteinExistence type="inferred from homology"/>
<evidence type="ECO:0000259" key="6">
    <source>
        <dbReference type="PROSITE" id="PS50931"/>
    </source>
</evidence>
<evidence type="ECO:0000256" key="5">
    <source>
        <dbReference type="SAM" id="MobiDB-lite"/>
    </source>
</evidence>
<keyword evidence="8" id="KW-1185">Reference proteome</keyword>
<dbReference type="SUPFAM" id="SSF46785">
    <property type="entry name" value="Winged helix' DNA-binding domain"/>
    <property type="match status" value="1"/>
</dbReference>
<dbReference type="Pfam" id="PF00126">
    <property type="entry name" value="HTH_1"/>
    <property type="match status" value="1"/>
</dbReference>
<comment type="similarity">
    <text evidence="1">Belongs to the LysR transcriptional regulatory family.</text>
</comment>
<dbReference type="PRINTS" id="PR00039">
    <property type="entry name" value="HTHLYSR"/>
</dbReference>
<dbReference type="Gene3D" id="1.10.10.10">
    <property type="entry name" value="Winged helix-like DNA-binding domain superfamily/Winged helix DNA-binding domain"/>
    <property type="match status" value="1"/>
</dbReference>
<dbReference type="InterPro" id="IPR036390">
    <property type="entry name" value="WH_DNA-bd_sf"/>
</dbReference>
<feature type="domain" description="HTH lysR-type" evidence="6">
    <location>
        <begin position="1"/>
        <end position="57"/>
    </location>
</feature>
<keyword evidence="4" id="KW-0804">Transcription</keyword>
<evidence type="ECO:0000256" key="1">
    <source>
        <dbReference type="ARBA" id="ARBA00009437"/>
    </source>
</evidence>
<evidence type="ECO:0000256" key="3">
    <source>
        <dbReference type="ARBA" id="ARBA00023125"/>
    </source>
</evidence>
<name>A0A1I2H202_9ACTN</name>
<evidence type="ECO:0000313" key="8">
    <source>
        <dbReference type="Proteomes" id="UP000199323"/>
    </source>
</evidence>
<dbReference type="GO" id="GO:0003700">
    <property type="term" value="F:DNA-binding transcription factor activity"/>
    <property type="evidence" value="ECO:0007669"/>
    <property type="project" value="InterPro"/>
</dbReference>
<dbReference type="PANTHER" id="PTHR30346:SF0">
    <property type="entry name" value="HCA OPERON TRANSCRIPTIONAL ACTIVATOR HCAR"/>
    <property type="match status" value="1"/>
</dbReference>
<dbReference type="SUPFAM" id="SSF53850">
    <property type="entry name" value="Periplasmic binding protein-like II"/>
    <property type="match status" value="1"/>
</dbReference>
<keyword evidence="2" id="KW-0805">Transcription regulation</keyword>
<gene>
    <name evidence="7" type="ORF">SAMN05216251_11010</name>
</gene>
<evidence type="ECO:0000256" key="2">
    <source>
        <dbReference type="ARBA" id="ARBA00023015"/>
    </source>
</evidence>
<dbReference type="CDD" id="cd08414">
    <property type="entry name" value="PBP2_LTTR_aromatics_like"/>
    <property type="match status" value="1"/>
</dbReference>
<evidence type="ECO:0000256" key="4">
    <source>
        <dbReference type="ARBA" id="ARBA00023163"/>
    </source>
</evidence>
<organism evidence="7 8">
    <name type="scientific">Actinacidiphila alni</name>
    <dbReference type="NCBI Taxonomy" id="380248"/>
    <lineage>
        <taxon>Bacteria</taxon>
        <taxon>Bacillati</taxon>
        <taxon>Actinomycetota</taxon>
        <taxon>Actinomycetes</taxon>
        <taxon>Kitasatosporales</taxon>
        <taxon>Streptomycetaceae</taxon>
        <taxon>Actinacidiphila</taxon>
    </lineage>
</organism>
<dbReference type="InterPro" id="IPR000847">
    <property type="entry name" value="LysR_HTH_N"/>
</dbReference>
<dbReference type="FunFam" id="1.10.10.10:FF:000001">
    <property type="entry name" value="LysR family transcriptional regulator"/>
    <property type="match status" value="1"/>
</dbReference>
<sequence>MIRHLECFVAVAEESHFGRAAARLGMAQPPLSQRIQRLEGEFGLRLFDRSSRRVSLTNAGVLLLPEVRALLERSQALQACARRIRDGRSDLLRAALPPDLAGPTVAALLAGFRGRHTGVELELHELATAEQLAGLRAGELDAGLVHLPCEASGLELGPVLRRELGVLLPPDADAAALDEVPLCALAGYDLVLFPRAAEPARYDGLLNSCAREGYVPDAVRHGQGESFVHGLVLSGRAVAFAPRTDREAAERGGGPDGAGAAPQAGPVWRPLVGAPLARRYAVAWPAGRDGATVGSFVEAIGAALRDTAGAHPDTPARTPHLRPTAEFWL</sequence>
<dbReference type="GO" id="GO:0032993">
    <property type="term" value="C:protein-DNA complex"/>
    <property type="evidence" value="ECO:0007669"/>
    <property type="project" value="TreeGrafter"/>
</dbReference>
<keyword evidence="3 7" id="KW-0238">DNA-binding</keyword>
<dbReference type="AlphaFoldDB" id="A0A1I2H202"/>
<dbReference type="InterPro" id="IPR005119">
    <property type="entry name" value="LysR_subst-bd"/>
</dbReference>
<dbReference type="OrthoDB" id="3176554at2"/>
<dbReference type="InterPro" id="IPR036388">
    <property type="entry name" value="WH-like_DNA-bd_sf"/>
</dbReference>
<dbReference type="Proteomes" id="UP000199323">
    <property type="component" value="Unassembled WGS sequence"/>
</dbReference>
<dbReference type="Gene3D" id="3.40.190.10">
    <property type="entry name" value="Periplasmic binding protein-like II"/>
    <property type="match status" value="2"/>
</dbReference>
<dbReference type="Pfam" id="PF03466">
    <property type="entry name" value="LysR_substrate"/>
    <property type="match status" value="1"/>
</dbReference>